<dbReference type="EMBL" id="JACOPL010000004">
    <property type="protein sequence ID" value="MBC5724850.1"/>
    <property type="molecule type" value="Genomic_DNA"/>
</dbReference>
<keyword evidence="4" id="KW-1185">Reference proteome</keyword>
<dbReference type="GO" id="GO:0009636">
    <property type="term" value="P:response to toxic substance"/>
    <property type="evidence" value="ECO:0007669"/>
    <property type="project" value="TreeGrafter"/>
</dbReference>
<dbReference type="PANTHER" id="PTHR37810">
    <property type="entry name" value="IMMUNITY PROTEIN SDPI"/>
    <property type="match status" value="1"/>
</dbReference>
<reference evidence="3" key="1">
    <citation type="submission" date="2020-08" db="EMBL/GenBank/DDBJ databases">
        <title>Genome public.</title>
        <authorList>
            <person name="Liu C."/>
            <person name="Sun Q."/>
        </authorList>
    </citation>
    <scope>NUCLEOTIDE SEQUENCE</scope>
    <source>
        <strain evidence="3">NSJ-28</strain>
    </source>
</reference>
<keyword evidence="1" id="KW-1133">Transmembrane helix</keyword>
<organism evidence="3 4">
    <name type="scientific">Agathobaculum faecis</name>
    <dbReference type="NCBI Taxonomy" id="2763013"/>
    <lineage>
        <taxon>Bacteria</taxon>
        <taxon>Bacillati</taxon>
        <taxon>Bacillota</taxon>
        <taxon>Clostridia</taxon>
        <taxon>Eubacteriales</taxon>
        <taxon>Butyricicoccaceae</taxon>
        <taxon>Agathobaculum</taxon>
    </lineage>
</organism>
<evidence type="ECO:0000256" key="1">
    <source>
        <dbReference type="SAM" id="Phobius"/>
    </source>
</evidence>
<feature type="transmembrane region" description="Helical" evidence="1">
    <location>
        <begin position="111"/>
        <end position="130"/>
    </location>
</feature>
<protein>
    <submittedName>
        <fullName evidence="3">SdpI family protein</fullName>
    </submittedName>
</protein>
<feature type="transmembrane region" description="Helical" evidence="1">
    <location>
        <begin position="49"/>
        <end position="69"/>
    </location>
</feature>
<dbReference type="RefSeq" id="WP_107630611.1">
    <property type="nucleotide sequence ID" value="NZ_JACOPL010000004.1"/>
</dbReference>
<feature type="transmembrane region" description="Helical" evidence="1">
    <location>
        <begin position="163"/>
        <end position="182"/>
    </location>
</feature>
<dbReference type="Proteomes" id="UP000606499">
    <property type="component" value="Unassembled WGS sequence"/>
</dbReference>
<feature type="transmembrane region" description="Helical" evidence="1">
    <location>
        <begin position="188"/>
        <end position="210"/>
    </location>
</feature>
<dbReference type="AlphaFoldDB" id="A0A923LT73"/>
<gene>
    <name evidence="3" type="ORF">H8S45_05185</name>
</gene>
<dbReference type="InterPro" id="IPR026272">
    <property type="entry name" value="SdpI"/>
</dbReference>
<sequence>MKKIGKAQIFVWILALVPLVLAAAVYSRLPARIPMSWDFGGEVGYEPKWHLWLVAGLSPLLAALFYGMPALDPKRRNYNKFFGSYIGFQLMMMLFLIIMNGICVVEGLRPGTVNVAMAVCLVVSLVMVYVGNMMPKIRMNWYCGIKNPWTLSSEAVWTRTHRIGGRMFFAAGVVGLLGAFIPNNTARIALLFGPLLLAALVPTVLSYLWFRAEQRGRA</sequence>
<name>A0A923LT73_9FIRM</name>
<dbReference type="PANTHER" id="PTHR37810:SF5">
    <property type="entry name" value="IMMUNITY PROTEIN SDPI"/>
    <property type="match status" value="1"/>
</dbReference>
<dbReference type="InterPro" id="IPR012867">
    <property type="entry name" value="DUF1648"/>
</dbReference>
<evidence type="ECO:0000313" key="3">
    <source>
        <dbReference type="EMBL" id="MBC5724850.1"/>
    </source>
</evidence>
<keyword evidence="1" id="KW-0812">Transmembrane</keyword>
<feature type="transmembrane region" description="Helical" evidence="1">
    <location>
        <begin position="9"/>
        <end position="29"/>
    </location>
</feature>
<dbReference type="Pfam" id="PF13630">
    <property type="entry name" value="SdpI"/>
    <property type="match status" value="1"/>
</dbReference>
<dbReference type="Pfam" id="PF07853">
    <property type="entry name" value="DUF1648"/>
    <property type="match status" value="1"/>
</dbReference>
<dbReference type="PIRSF" id="PIRSF038959">
    <property type="entry name" value="SdpI"/>
    <property type="match status" value="1"/>
</dbReference>
<comment type="caution">
    <text evidence="3">The sequence shown here is derived from an EMBL/GenBank/DDBJ whole genome shotgun (WGS) entry which is preliminary data.</text>
</comment>
<feature type="transmembrane region" description="Helical" evidence="1">
    <location>
        <begin position="81"/>
        <end position="99"/>
    </location>
</feature>
<evidence type="ECO:0000313" key="4">
    <source>
        <dbReference type="Proteomes" id="UP000606499"/>
    </source>
</evidence>
<proteinExistence type="predicted"/>
<accession>A0A923LT73</accession>
<evidence type="ECO:0000259" key="2">
    <source>
        <dbReference type="Pfam" id="PF07853"/>
    </source>
</evidence>
<dbReference type="InterPro" id="IPR025962">
    <property type="entry name" value="SdpI/YhfL"/>
</dbReference>
<feature type="domain" description="DUF1648" evidence="2">
    <location>
        <begin position="13"/>
        <end position="56"/>
    </location>
</feature>
<keyword evidence="1" id="KW-0472">Membrane</keyword>